<reference evidence="2 3" key="1">
    <citation type="journal article" date="2016" name="Nat. Commun.">
        <title>Thousands of microbial genomes shed light on interconnected biogeochemical processes in an aquifer system.</title>
        <authorList>
            <person name="Anantharaman K."/>
            <person name="Brown C.T."/>
            <person name="Hug L.A."/>
            <person name="Sharon I."/>
            <person name="Castelle C.J."/>
            <person name="Probst A.J."/>
            <person name="Thomas B.C."/>
            <person name="Singh A."/>
            <person name="Wilkins M.J."/>
            <person name="Karaoz U."/>
            <person name="Brodie E.L."/>
            <person name="Williams K.H."/>
            <person name="Hubbard S.S."/>
            <person name="Banfield J.F."/>
        </authorList>
    </citation>
    <scope>NUCLEOTIDE SEQUENCE [LARGE SCALE GENOMIC DNA]</scope>
</reference>
<evidence type="ECO:0000259" key="1">
    <source>
        <dbReference type="Pfam" id="PF00535"/>
    </source>
</evidence>
<dbReference type="GO" id="GO:0016740">
    <property type="term" value="F:transferase activity"/>
    <property type="evidence" value="ECO:0007669"/>
    <property type="project" value="UniProtKB-KW"/>
</dbReference>
<protein>
    <submittedName>
        <fullName evidence="2">Glycosyl transferase family 2</fullName>
    </submittedName>
</protein>
<keyword evidence="2" id="KW-0808">Transferase</keyword>
<evidence type="ECO:0000313" key="2">
    <source>
        <dbReference type="EMBL" id="OGG76461.1"/>
    </source>
</evidence>
<accession>A0A1F6ES36</accession>
<dbReference type="STRING" id="1798516.A2950_00660"/>
<sequence>MKISFVIPAYNEEKYVGDCLRSVIAATKEVPFPTEIVVVNNASTDRTKEVASRFPGVRVVDEPRKGLTRARQRGLESTTGELVANIDSDVRLPKDWPQKALKAFEEYPDLVCLSGPFIYYDLSAFTRAMVKIFYRLGILFYHTSRLIVGRGALVQGGNFILRRSALEKIGGFDTNIEFFGEDTDIARRMSEVGRVEFISELSVLSSGRRLRSHGVLNTGMAYALNYVWVTLFKRPLHNTYKDL</sequence>
<dbReference type="Gene3D" id="3.90.550.10">
    <property type="entry name" value="Spore Coat Polysaccharide Biosynthesis Protein SpsA, Chain A"/>
    <property type="match status" value="1"/>
</dbReference>
<evidence type="ECO:0000313" key="3">
    <source>
        <dbReference type="Proteomes" id="UP000176714"/>
    </source>
</evidence>
<dbReference type="CDD" id="cd00761">
    <property type="entry name" value="Glyco_tranf_GTA_type"/>
    <property type="match status" value="1"/>
</dbReference>
<feature type="domain" description="Glycosyltransferase 2-like" evidence="1">
    <location>
        <begin position="4"/>
        <end position="170"/>
    </location>
</feature>
<dbReference type="EMBL" id="MFMD01000017">
    <property type="protein sequence ID" value="OGG76461.1"/>
    <property type="molecule type" value="Genomic_DNA"/>
</dbReference>
<dbReference type="InterPro" id="IPR050834">
    <property type="entry name" value="Glycosyltransf_2"/>
</dbReference>
<comment type="caution">
    <text evidence="2">The sequence shown here is derived from an EMBL/GenBank/DDBJ whole genome shotgun (WGS) entry which is preliminary data.</text>
</comment>
<proteinExistence type="predicted"/>
<dbReference type="InterPro" id="IPR029044">
    <property type="entry name" value="Nucleotide-diphossugar_trans"/>
</dbReference>
<dbReference type="PANTHER" id="PTHR43685:SF2">
    <property type="entry name" value="GLYCOSYLTRANSFERASE 2-LIKE DOMAIN-CONTAINING PROTEIN"/>
    <property type="match status" value="1"/>
</dbReference>
<gene>
    <name evidence="2" type="ORF">A2950_00660</name>
</gene>
<dbReference type="SUPFAM" id="SSF53448">
    <property type="entry name" value="Nucleotide-diphospho-sugar transferases"/>
    <property type="match status" value="1"/>
</dbReference>
<dbReference type="InterPro" id="IPR001173">
    <property type="entry name" value="Glyco_trans_2-like"/>
</dbReference>
<organism evidence="2 3">
    <name type="scientific">Candidatus Kaiserbacteria bacterium RIFCSPLOWO2_01_FULL_55_19</name>
    <dbReference type="NCBI Taxonomy" id="1798516"/>
    <lineage>
        <taxon>Bacteria</taxon>
        <taxon>Candidatus Kaiseribacteriota</taxon>
    </lineage>
</organism>
<dbReference type="Pfam" id="PF00535">
    <property type="entry name" value="Glycos_transf_2"/>
    <property type="match status" value="1"/>
</dbReference>
<dbReference type="AlphaFoldDB" id="A0A1F6ES36"/>
<name>A0A1F6ES36_9BACT</name>
<dbReference type="Proteomes" id="UP000176714">
    <property type="component" value="Unassembled WGS sequence"/>
</dbReference>
<dbReference type="PANTHER" id="PTHR43685">
    <property type="entry name" value="GLYCOSYLTRANSFERASE"/>
    <property type="match status" value="1"/>
</dbReference>